<feature type="compositionally biased region" description="Basic and acidic residues" evidence="1">
    <location>
        <begin position="1"/>
        <end position="12"/>
    </location>
</feature>
<gene>
    <name evidence="2" type="ORF">XNOV1_A034680</name>
</gene>
<keyword evidence="3" id="KW-1185">Reference proteome</keyword>
<name>A0AAV1F919_XYRNO</name>
<evidence type="ECO:0000256" key="1">
    <source>
        <dbReference type="SAM" id="MobiDB-lite"/>
    </source>
</evidence>
<dbReference type="Proteomes" id="UP001178508">
    <property type="component" value="Chromosome 6"/>
</dbReference>
<feature type="region of interest" description="Disordered" evidence="1">
    <location>
        <begin position="1"/>
        <end position="21"/>
    </location>
</feature>
<organism evidence="2 3">
    <name type="scientific">Xyrichtys novacula</name>
    <name type="common">Pearly razorfish</name>
    <name type="synonym">Hemipteronotus novacula</name>
    <dbReference type="NCBI Taxonomy" id="13765"/>
    <lineage>
        <taxon>Eukaryota</taxon>
        <taxon>Metazoa</taxon>
        <taxon>Chordata</taxon>
        <taxon>Craniata</taxon>
        <taxon>Vertebrata</taxon>
        <taxon>Euteleostomi</taxon>
        <taxon>Actinopterygii</taxon>
        <taxon>Neopterygii</taxon>
        <taxon>Teleostei</taxon>
        <taxon>Neoteleostei</taxon>
        <taxon>Acanthomorphata</taxon>
        <taxon>Eupercaria</taxon>
        <taxon>Labriformes</taxon>
        <taxon>Labridae</taxon>
        <taxon>Xyrichtys</taxon>
    </lineage>
</organism>
<accession>A0AAV1F919</accession>
<feature type="compositionally biased region" description="Basic and acidic residues" evidence="1">
    <location>
        <begin position="160"/>
        <end position="172"/>
    </location>
</feature>
<dbReference type="EMBL" id="OY660869">
    <property type="protein sequence ID" value="CAJ1057831.1"/>
    <property type="molecule type" value="Genomic_DNA"/>
</dbReference>
<dbReference type="AlphaFoldDB" id="A0AAV1F919"/>
<proteinExistence type="predicted"/>
<evidence type="ECO:0000313" key="2">
    <source>
        <dbReference type="EMBL" id="CAJ1057831.1"/>
    </source>
</evidence>
<feature type="region of interest" description="Disordered" evidence="1">
    <location>
        <begin position="142"/>
        <end position="172"/>
    </location>
</feature>
<protein>
    <submittedName>
        <fullName evidence="2">Uncharacterized protein LOC118599991</fullName>
    </submittedName>
</protein>
<reference evidence="2" key="1">
    <citation type="submission" date="2023-08" db="EMBL/GenBank/DDBJ databases">
        <authorList>
            <person name="Alioto T."/>
            <person name="Alioto T."/>
            <person name="Gomez Garrido J."/>
        </authorList>
    </citation>
    <scope>NUCLEOTIDE SEQUENCE</scope>
</reference>
<evidence type="ECO:0000313" key="3">
    <source>
        <dbReference type="Proteomes" id="UP001178508"/>
    </source>
</evidence>
<sequence length="172" mass="19181">MRQRGKDDKSKGTENTNNDFNTTMAELNAQREEFKARLKSQSATLKAQINEFQSDVSIIIVGLALTEGEISRERANALLFEGLKCDPVPEIVNTERTTPQGQGPGVIKVEFRTVQDKVGVLRLPFTVNSLCGKDYFLTGNGRLVKRDQQQDPSRTPASEPTRRRSNRGEGVE</sequence>